<keyword evidence="2 5" id="KW-0378">Hydrolase</keyword>
<dbReference type="EC" id="3.1.6.1" evidence="5"/>
<evidence type="ECO:0000259" key="4">
    <source>
        <dbReference type="Pfam" id="PF00884"/>
    </source>
</evidence>
<feature type="chain" id="PRO_5022729607" evidence="3">
    <location>
        <begin position="25"/>
        <end position="618"/>
    </location>
</feature>
<reference evidence="5 6" key="1">
    <citation type="submission" date="2019-02" db="EMBL/GenBank/DDBJ databases">
        <title>Deep-cultivation of Planctomycetes and their phenomic and genomic characterization uncovers novel biology.</title>
        <authorList>
            <person name="Wiegand S."/>
            <person name="Jogler M."/>
            <person name="Boedeker C."/>
            <person name="Pinto D."/>
            <person name="Vollmers J."/>
            <person name="Rivas-Marin E."/>
            <person name="Kohn T."/>
            <person name="Peeters S.H."/>
            <person name="Heuer A."/>
            <person name="Rast P."/>
            <person name="Oberbeckmann S."/>
            <person name="Bunk B."/>
            <person name="Jeske O."/>
            <person name="Meyerdierks A."/>
            <person name="Storesund J.E."/>
            <person name="Kallscheuer N."/>
            <person name="Luecker S."/>
            <person name="Lage O.M."/>
            <person name="Pohl T."/>
            <person name="Merkel B.J."/>
            <person name="Hornburger P."/>
            <person name="Mueller R.-W."/>
            <person name="Bruemmer F."/>
            <person name="Labrenz M."/>
            <person name="Spormann A.M."/>
            <person name="Op Den Camp H."/>
            <person name="Overmann J."/>
            <person name="Amann R."/>
            <person name="Jetten M.S.M."/>
            <person name="Mascher T."/>
            <person name="Medema M.H."/>
            <person name="Devos D.P."/>
            <person name="Kaster A.-K."/>
            <person name="Ovreas L."/>
            <person name="Rohde M."/>
            <person name="Galperin M.Y."/>
            <person name="Jogler C."/>
        </authorList>
    </citation>
    <scope>NUCLEOTIDE SEQUENCE [LARGE SCALE GENOMIC DNA]</scope>
    <source>
        <strain evidence="5 6">Pan14r</strain>
    </source>
</reference>
<dbReference type="CDD" id="cd16153">
    <property type="entry name" value="sulfatase_like"/>
    <property type="match status" value="1"/>
</dbReference>
<dbReference type="PANTHER" id="PTHR45953:SF1">
    <property type="entry name" value="IDURONATE 2-SULFATASE"/>
    <property type="match status" value="1"/>
</dbReference>
<feature type="domain" description="Sulfatase N-terminal" evidence="4">
    <location>
        <begin position="296"/>
        <end position="470"/>
    </location>
</feature>
<protein>
    <submittedName>
        <fullName evidence="5">Arylsulfatase</fullName>
        <ecNumber evidence="5">3.1.6.1</ecNumber>
    </submittedName>
</protein>
<feature type="signal peptide" evidence="3">
    <location>
        <begin position="1"/>
        <end position="24"/>
    </location>
</feature>
<feature type="domain" description="Sulfatase N-terminal" evidence="4">
    <location>
        <begin position="37"/>
        <end position="149"/>
    </location>
</feature>
<dbReference type="GO" id="GO:0046872">
    <property type="term" value="F:metal ion binding"/>
    <property type="evidence" value="ECO:0007669"/>
    <property type="project" value="UniProtKB-KW"/>
</dbReference>
<comment type="caution">
    <text evidence="5">The sequence shown here is derived from an EMBL/GenBank/DDBJ whole genome shotgun (WGS) entry which is preliminary data.</text>
</comment>
<dbReference type="EMBL" id="SJPL01000001">
    <property type="protein sequence ID" value="TWT71376.1"/>
    <property type="molecule type" value="Genomic_DNA"/>
</dbReference>
<dbReference type="OrthoDB" id="9803751at2"/>
<organism evidence="5 6">
    <name type="scientific">Crateriforma conspicua</name>
    <dbReference type="NCBI Taxonomy" id="2527996"/>
    <lineage>
        <taxon>Bacteria</taxon>
        <taxon>Pseudomonadati</taxon>
        <taxon>Planctomycetota</taxon>
        <taxon>Planctomycetia</taxon>
        <taxon>Planctomycetales</taxon>
        <taxon>Planctomycetaceae</taxon>
        <taxon>Crateriforma</taxon>
    </lineage>
</organism>
<evidence type="ECO:0000313" key="6">
    <source>
        <dbReference type="Proteomes" id="UP000317238"/>
    </source>
</evidence>
<keyword evidence="3" id="KW-0732">Signal</keyword>
<dbReference type="RefSeq" id="WP_146439729.1">
    <property type="nucleotide sequence ID" value="NZ_SJPL01000001.1"/>
</dbReference>
<name>A0A5C5Y6U9_9PLAN</name>
<evidence type="ECO:0000313" key="5">
    <source>
        <dbReference type="EMBL" id="TWT71376.1"/>
    </source>
</evidence>
<dbReference type="Pfam" id="PF00884">
    <property type="entry name" value="Sulfatase"/>
    <property type="match status" value="2"/>
</dbReference>
<keyword evidence="1" id="KW-0479">Metal-binding</keyword>
<proteinExistence type="predicted"/>
<dbReference type="GO" id="GO:0004065">
    <property type="term" value="F:arylsulfatase activity"/>
    <property type="evidence" value="ECO:0007669"/>
    <property type="project" value="UniProtKB-EC"/>
</dbReference>
<dbReference type="Gene3D" id="3.40.720.10">
    <property type="entry name" value="Alkaline Phosphatase, subunit A"/>
    <property type="match status" value="1"/>
</dbReference>
<gene>
    <name evidence="5" type="ORF">Pan14r_36860</name>
</gene>
<keyword evidence="6" id="KW-1185">Reference proteome</keyword>
<accession>A0A5C5Y6U9</accession>
<evidence type="ECO:0000256" key="3">
    <source>
        <dbReference type="SAM" id="SignalP"/>
    </source>
</evidence>
<dbReference type="SUPFAM" id="SSF53649">
    <property type="entry name" value="Alkaline phosphatase-like"/>
    <property type="match status" value="1"/>
</dbReference>
<dbReference type="InterPro" id="IPR000917">
    <property type="entry name" value="Sulfatase_N"/>
</dbReference>
<dbReference type="Proteomes" id="UP000317238">
    <property type="component" value="Unassembled WGS sequence"/>
</dbReference>
<sequence length="618" mass="69519" precursor="true">MIRPPLPFFALLAALVLLSDSAPAQQTASQADSVVQPNVLWILTDDQRYDSIRAFNQMLHGRDMSELGYVESPNVDRLAAMGTTFINTYCQAQGCAPSRASMHFGRYPFRSGVYEFEYHNNNAPHYKPTLPEQMASLGYQTTHIGKLGVRLKTVTGNRVQPHPIYQTDLNFKQLHRDGLTGWGKDWFYEIDGIKLDPPIKQLRFFVTPDGEFEYASLELEKRFPKYAGSAEMTMKKYDLLRHFTPTKPPAPDNGSILSGVSSQPAGKTRDGWYASLFGEYLKSEQQPFPVGSQTFDGVDPTKPLFCHIGFDFPHTPVLPPGDYRERFQQHIYKVPQFSESELESMPKQMQKQVKAGYSDHFTDAQKQAMIQDYFAFCAYGDALVGQATDDFIRYSNDHQQPWVIVYVCGDHGWKLNDHGSVSKFTPWDIDAHNPIIVAASDKQAFPAGKVVTDFTEFVDIAPTILAAAGADLSTERFDYLDGYDLAKVTSGDAPARDYVVGESHAVTGPRAFIRAKEYVLSLQTRPDKRRGVDMQWAMKADYADLDPGLYHMPSDPHEIHNLAFDDDYRQVAQKLKDKLLRIVLGDGRVEVEWGPKADGTKIHRSSFATGAHDGKLEL</sequence>
<dbReference type="PANTHER" id="PTHR45953">
    <property type="entry name" value="IDURONATE 2-SULFATASE"/>
    <property type="match status" value="1"/>
</dbReference>
<dbReference type="AlphaFoldDB" id="A0A5C5Y6U9"/>
<evidence type="ECO:0000256" key="2">
    <source>
        <dbReference type="ARBA" id="ARBA00022801"/>
    </source>
</evidence>
<dbReference type="InterPro" id="IPR017850">
    <property type="entry name" value="Alkaline_phosphatase_core_sf"/>
</dbReference>
<evidence type="ECO:0000256" key="1">
    <source>
        <dbReference type="ARBA" id="ARBA00022723"/>
    </source>
</evidence>
<dbReference type="GO" id="GO:0005737">
    <property type="term" value="C:cytoplasm"/>
    <property type="evidence" value="ECO:0007669"/>
    <property type="project" value="TreeGrafter"/>
</dbReference>